<gene>
    <name evidence="2" type="ORF">K503DRAFT_805994</name>
</gene>
<name>A0A1B7MG08_9AGAM</name>
<dbReference type="AlphaFoldDB" id="A0A1B7MG08"/>
<evidence type="ECO:0000256" key="1">
    <source>
        <dbReference type="SAM" id="MobiDB-lite"/>
    </source>
</evidence>
<accession>A0A1B7MG08</accession>
<reference evidence="2 3" key="1">
    <citation type="submission" date="2016-06" db="EMBL/GenBank/DDBJ databases">
        <title>Comparative genomics of the ectomycorrhizal sister species Rhizopogon vinicolor and Rhizopogon vesiculosus (Basidiomycota: Boletales) reveals a divergence of the mating type B locus.</title>
        <authorList>
            <consortium name="DOE Joint Genome Institute"/>
            <person name="Mujic A.B."/>
            <person name="Kuo A."/>
            <person name="Tritt A."/>
            <person name="Lipzen A."/>
            <person name="Chen C."/>
            <person name="Johnson J."/>
            <person name="Sharma A."/>
            <person name="Barry K."/>
            <person name="Grigoriev I.V."/>
            <person name="Spatafora J.W."/>
        </authorList>
    </citation>
    <scope>NUCLEOTIDE SEQUENCE [LARGE SCALE GENOMIC DNA]</scope>
    <source>
        <strain evidence="2 3">AM-OR11-026</strain>
    </source>
</reference>
<dbReference type="InParanoid" id="A0A1B7MG08"/>
<feature type="region of interest" description="Disordered" evidence="1">
    <location>
        <begin position="71"/>
        <end position="90"/>
    </location>
</feature>
<organism evidence="2 3">
    <name type="scientific">Rhizopogon vinicolor AM-OR11-026</name>
    <dbReference type="NCBI Taxonomy" id="1314800"/>
    <lineage>
        <taxon>Eukaryota</taxon>
        <taxon>Fungi</taxon>
        <taxon>Dikarya</taxon>
        <taxon>Basidiomycota</taxon>
        <taxon>Agaricomycotina</taxon>
        <taxon>Agaricomycetes</taxon>
        <taxon>Agaricomycetidae</taxon>
        <taxon>Boletales</taxon>
        <taxon>Suillineae</taxon>
        <taxon>Rhizopogonaceae</taxon>
        <taxon>Rhizopogon</taxon>
    </lineage>
</organism>
<protein>
    <submittedName>
        <fullName evidence="2">Uncharacterized protein</fullName>
    </submittedName>
</protein>
<evidence type="ECO:0000313" key="2">
    <source>
        <dbReference type="EMBL" id="OAX31532.1"/>
    </source>
</evidence>
<dbReference type="EMBL" id="KV449358">
    <property type="protein sequence ID" value="OAX31532.1"/>
    <property type="molecule type" value="Genomic_DNA"/>
</dbReference>
<evidence type="ECO:0000313" key="3">
    <source>
        <dbReference type="Proteomes" id="UP000092154"/>
    </source>
</evidence>
<keyword evidence="3" id="KW-1185">Reference proteome</keyword>
<dbReference type="Proteomes" id="UP000092154">
    <property type="component" value="Unassembled WGS sequence"/>
</dbReference>
<proteinExistence type="predicted"/>
<sequence length="115" mass="12027">MRCQSSANITPGAAEYNNDKGKQLKEILAGLDIPPPDGPLPLPSLTAQTIASCRNSACSLEGRILHPVRRHSGSEAGLSSQAIPPHAHHDTSSQVIFGQAGVLVMGSASYVLLVF</sequence>